<feature type="transmembrane region" description="Helical" evidence="7">
    <location>
        <begin position="73"/>
        <end position="96"/>
    </location>
</feature>
<keyword evidence="10" id="KW-1185">Reference proteome</keyword>
<dbReference type="EMBL" id="BMAW01022167">
    <property type="protein sequence ID" value="GFT76622.1"/>
    <property type="molecule type" value="Genomic_DNA"/>
</dbReference>
<evidence type="ECO:0000256" key="4">
    <source>
        <dbReference type="ARBA" id="ARBA00022989"/>
    </source>
</evidence>
<dbReference type="AlphaFoldDB" id="A0A8X6PQL1"/>
<evidence type="ECO:0000313" key="10">
    <source>
        <dbReference type="Proteomes" id="UP000887013"/>
    </source>
</evidence>
<feature type="transmembrane region" description="Helical" evidence="7">
    <location>
        <begin position="36"/>
        <end position="61"/>
    </location>
</feature>
<protein>
    <submittedName>
        <fullName evidence="9">Probable G-protein coupled receptor AH9.1</fullName>
    </submittedName>
</protein>
<keyword evidence="4 7" id="KW-1133">Transmembrane helix</keyword>
<dbReference type="OrthoDB" id="10033446at2759"/>
<proteinExistence type="inferred from homology"/>
<dbReference type="GO" id="GO:0016020">
    <property type="term" value="C:membrane"/>
    <property type="evidence" value="ECO:0007669"/>
    <property type="project" value="UniProtKB-SubCell"/>
</dbReference>
<accession>A0A8X6PQL1</accession>
<feature type="transmembrane region" description="Helical" evidence="7">
    <location>
        <begin position="154"/>
        <end position="172"/>
    </location>
</feature>
<dbReference type="PROSITE" id="PS00237">
    <property type="entry name" value="G_PROTEIN_RECEP_F1_1"/>
    <property type="match status" value="1"/>
</dbReference>
<dbReference type="PANTHER" id="PTHR47760">
    <property type="entry name" value="G-PROTEIN COUPLED RECEPTOR B0563.6-LIKE PROTEIN-RELATED"/>
    <property type="match status" value="1"/>
</dbReference>
<comment type="caution">
    <text evidence="9">The sequence shown here is derived from an EMBL/GenBank/DDBJ whole genome shotgun (WGS) entry which is preliminary data.</text>
</comment>
<evidence type="ECO:0000259" key="8">
    <source>
        <dbReference type="PROSITE" id="PS50262"/>
    </source>
</evidence>
<evidence type="ECO:0000256" key="3">
    <source>
        <dbReference type="ARBA" id="ARBA00022692"/>
    </source>
</evidence>
<sequence length="360" mass="40791">MTECFISDENCSLLNISTSDDFIQNIPNEQVDRLKFIAYGIICPVIIGLGILGNITNLVVLTRSNLKGITFVYLTWLAISDLMSLVFCITSLLRILNVEPRTYLAALYYAHIEMPLVNAFMASSVFLVVTLTVDRYFSVCRPMNFKQVHNTQRATKSIAVAYICAFLLYIPVCFQKRPISMHVNNRTEYVAFDNPIVAGHTAFRIYLVVKEGLVRLGPVVLLTILNTIIILTFRKSLIQRPDWLAISGVGSPPSRKRCKDKQRLCNLLTGIVILFVISMTPAAFLTILNREYKEFHFGFQLFRALANIIELSNYAMNFYVYCICNSEIRRNFVELVTCAKPNVNECSPSSRPSLVSNSKF</sequence>
<comment type="similarity">
    <text evidence="2 6">Belongs to the G-protein coupled receptor 1 family.</text>
</comment>
<evidence type="ECO:0000256" key="6">
    <source>
        <dbReference type="RuleBase" id="RU000688"/>
    </source>
</evidence>
<keyword evidence="5 7" id="KW-0472">Membrane</keyword>
<feature type="transmembrane region" description="Helical" evidence="7">
    <location>
        <begin position="264"/>
        <end position="288"/>
    </location>
</feature>
<feature type="transmembrane region" description="Helical" evidence="7">
    <location>
        <begin position="116"/>
        <end position="133"/>
    </location>
</feature>
<keyword evidence="6" id="KW-0297">G-protein coupled receptor</keyword>
<dbReference type="PROSITE" id="PS50262">
    <property type="entry name" value="G_PROTEIN_RECEP_F1_2"/>
    <property type="match status" value="1"/>
</dbReference>
<dbReference type="CDD" id="cd14978">
    <property type="entry name" value="7tmA_FMRFamide_R-like"/>
    <property type="match status" value="1"/>
</dbReference>
<dbReference type="Pfam" id="PF00001">
    <property type="entry name" value="7tm_1"/>
    <property type="match status" value="1"/>
</dbReference>
<dbReference type="PANTHER" id="PTHR47760:SF1">
    <property type="entry name" value="G-PROTEIN COUPLED RECEPTORS FAMILY 1 PROFILE DOMAIN-CONTAINING PROTEIN"/>
    <property type="match status" value="1"/>
</dbReference>
<feature type="transmembrane region" description="Helical" evidence="7">
    <location>
        <begin position="300"/>
        <end position="322"/>
    </location>
</feature>
<reference evidence="9" key="1">
    <citation type="submission" date="2020-08" db="EMBL/GenBank/DDBJ databases">
        <title>Multicomponent nature underlies the extraordinary mechanical properties of spider dragline silk.</title>
        <authorList>
            <person name="Kono N."/>
            <person name="Nakamura H."/>
            <person name="Mori M."/>
            <person name="Yoshida Y."/>
            <person name="Ohtoshi R."/>
            <person name="Malay A.D."/>
            <person name="Moran D.A.P."/>
            <person name="Tomita M."/>
            <person name="Numata K."/>
            <person name="Arakawa K."/>
        </authorList>
    </citation>
    <scope>NUCLEOTIDE SEQUENCE</scope>
</reference>
<evidence type="ECO:0000256" key="2">
    <source>
        <dbReference type="ARBA" id="ARBA00010663"/>
    </source>
</evidence>
<dbReference type="Proteomes" id="UP000887013">
    <property type="component" value="Unassembled WGS sequence"/>
</dbReference>
<dbReference type="SUPFAM" id="SSF81321">
    <property type="entry name" value="Family A G protein-coupled receptor-like"/>
    <property type="match status" value="1"/>
</dbReference>
<evidence type="ECO:0000313" key="9">
    <source>
        <dbReference type="EMBL" id="GFT76622.1"/>
    </source>
</evidence>
<keyword evidence="3 6" id="KW-0812">Transmembrane</keyword>
<keyword evidence="6 9" id="KW-0675">Receptor</keyword>
<feature type="domain" description="G-protein coupled receptors family 1 profile" evidence="8">
    <location>
        <begin position="53"/>
        <end position="321"/>
    </location>
</feature>
<evidence type="ECO:0000256" key="1">
    <source>
        <dbReference type="ARBA" id="ARBA00004370"/>
    </source>
</evidence>
<keyword evidence="6" id="KW-0807">Transducer</keyword>
<feature type="transmembrane region" description="Helical" evidence="7">
    <location>
        <begin position="213"/>
        <end position="233"/>
    </location>
</feature>
<evidence type="ECO:0000256" key="5">
    <source>
        <dbReference type="ARBA" id="ARBA00023136"/>
    </source>
</evidence>
<organism evidence="9 10">
    <name type="scientific">Nephila pilipes</name>
    <name type="common">Giant wood spider</name>
    <name type="synonym">Nephila maculata</name>
    <dbReference type="NCBI Taxonomy" id="299642"/>
    <lineage>
        <taxon>Eukaryota</taxon>
        <taxon>Metazoa</taxon>
        <taxon>Ecdysozoa</taxon>
        <taxon>Arthropoda</taxon>
        <taxon>Chelicerata</taxon>
        <taxon>Arachnida</taxon>
        <taxon>Araneae</taxon>
        <taxon>Araneomorphae</taxon>
        <taxon>Entelegynae</taxon>
        <taxon>Araneoidea</taxon>
        <taxon>Nephilidae</taxon>
        <taxon>Nephila</taxon>
    </lineage>
</organism>
<name>A0A8X6PQL1_NEPPI</name>
<dbReference type="PRINTS" id="PR00237">
    <property type="entry name" value="GPCRRHODOPSN"/>
</dbReference>
<dbReference type="Gene3D" id="1.20.1070.10">
    <property type="entry name" value="Rhodopsin 7-helix transmembrane proteins"/>
    <property type="match status" value="1"/>
</dbReference>
<evidence type="ECO:0000256" key="7">
    <source>
        <dbReference type="SAM" id="Phobius"/>
    </source>
</evidence>
<dbReference type="InterPro" id="IPR053093">
    <property type="entry name" value="GPCR-like"/>
</dbReference>
<dbReference type="GO" id="GO:0004930">
    <property type="term" value="F:G protein-coupled receptor activity"/>
    <property type="evidence" value="ECO:0007669"/>
    <property type="project" value="UniProtKB-KW"/>
</dbReference>
<dbReference type="InterPro" id="IPR017452">
    <property type="entry name" value="GPCR_Rhodpsn_7TM"/>
</dbReference>
<comment type="subcellular location">
    <subcellularLocation>
        <location evidence="1">Membrane</location>
    </subcellularLocation>
</comment>
<gene>
    <name evidence="9" type="primary">AH9.1</name>
    <name evidence="9" type="ORF">NPIL_352831</name>
</gene>
<dbReference type="InterPro" id="IPR000276">
    <property type="entry name" value="GPCR_Rhodpsn"/>
</dbReference>